<reference evidence="2 3" key="1">
    <citation type="submission" date="2017-06" db="EMBL/GenBank/DDBJ databases">
        <title>Ensifer strains isolated from leguminous trees and herbs display diverse denitrification phenotypes with some acting as strong N2O sinks.</title>
        <authorList>
            <person name="Woliy K."/>
            <person name="Mania D."/>
            <person name="Bakken L.R."/>
            <person name="Frostegard A."/>
        </authorList>
    </citation>
    <scope>NUCLEOTIDE SEQUENCE [LARGE SCALE GENOMIC DNA]</scope>
    <source>
        <strain evidence="2 3">AC50a</strain>
    </source>
</reference>
<feature type="domain" description="Endoribonuclease L-PSP/chorismate mutase-like" evidence="1">
    <location>
        <begin position="63"/>
        <end position="191"/>
    </location>
</feature>
<protein>
    <recommendedName>
        <fullName evidence="1">Endoribonuclease L-PSP/chorismate mutase-like domain-containing protein</fullName>
    </recommendedName>
</protein>
<dbReference type="InterPro" id="IPR035959">
    <property type="entry name" value="RutC-like_sf"/>
</dbReference>
<dbReference type="AlphaFoldDB" id="A0A2J0Z6U8"/>
<accession>A0A2J0Z6U8</accession>
<dbReference type="PANTHER" id="PTHR43760:SF1">
    <property type="entry name" value="ENDORIBONUCLEASE L-PSP_CHORISMATE MUTASE-LIKE DOMAIN-CONTAINING PROTEIN"/>
    <property type="match status" value="1"/>
</dbReference>
<evidence type="ECO:0000313" key="3">
    <source>
        <dbReference type="Proteomes" id="UP000231987"/>
    </source>
</evidence>
<dbReference type="Pfam" id="PF14588">
    <property type="entry name" value="YjgF_endoribonc"/>
    <property type="match status" value="1"/>
</dbReference>
<gene>
    <name evidence="2" type="ORF">CEJ86_05240</name>
</gene>
<name>A0A2J0Z6U8_RHIML</name>
<evidence type="ECO:0000259" key="1">
    <source>
        <dbReference type="Pfam" id="PF14588"/>
    </source>
</evidence>
<comment type="caution">
    <text evidence="2">The sequence shown here is derived from an EMBL/GenBank/DDBJ whole genome shotgun (WGS) entry which is preliminary data.</text>
</comment>
<dbReference type="SUPFAM" id="SSF55298">
    <property type="entry name" value="YjgF-like"/>
    <property type="match status" value="1"/>
</dbReference>
<dbReference type="Proteomes" id="UP000231987">
    <property type="component" value="Unassembled WGS sequence"/>
</dbReference>
<proteinExistence type="predicted"/>
<dbReference type="EMBL" id="NJGD01000002">
    <property type="protein sequence ID" value="PJR16198.1"/>
    <property type="molecule type" value="Genomic_DNA"/>
</dbReference>
<sequence length="211" mass="21965">MPSSARKRCQPAAISRARENSCVTATAIHTVKPGPLSFLQDTGVRVNSSTATAADRTGSPAERLTSLGIVLPPPPPPIANFVTHVREGNLIYLSGQGPREADGFMHTGKVGSGGVDVADAYSHARLTGINLLAVLQEALGDLSRVRRVVKLLGMVNATPDFEDHPGVINGCSDLFVEVFGDAGQHARSAVGFGSLPGNITVEIEAIVALHG</sequence>
<dbReference type="Gene3D" id="3.30.1330.40">
    <property type="entry name" value="RutC-like"/>
    <property type="match status" value="1"/>
</dbReference>
<dbReference type="CDD" id="cd02199">
    <property type="entry name" value="YjgF_YER057c_UK114_like_1"/>
    <property type="match status" value="1"/>
</dbReference>
<organism evidence="2 3">
    <name type="scientific">Rhizobium meliloti</name>
    <name type="common">Ensifer meliloti</name>
    <name type="synonym">Sinorhizobium meliloti</name>
    <dbReference type="NCBI Taxonomy" id="382"/>
    <lineage>
        <taxon>Bacteria</taxon>
        <taxon>Pseudomonadati</taxon>
        <taxon>Pseudomonadota</taxon>
        <taxon>Alphaproteobacteria</taxon>
        <taxon>Hyphomicrobiales</taxon>
        <taxon>Rhizobiaceae</taxon>
        <taxon>Sinorhizobium/Ensifer group</taxon>
        <taxon>Sinorhizobium</taxon>
    </lineage>
</organism>
<dbReference type="PANTHER" id="PTHR43760">
    <property type="entry name" value="ENDORIBONUCLEASE-RELATED"/>
    <property type="match status" value="1"/>
</dbReference>
<dbReference type="InterPro" id="IPR013813">
    <property type="entry name" value="Endoribo_LPSP/chorism_mut-like"/>
</dbReference>
<evidence type="ECO:0000313" key="2">
    <source>
        <dbReference type="EMBL" id="PJR16198.1"/>
    </source>
</evidence>